<proteinExistence type="predicted"/>
<reference evidence="10 11" key="1">
    <citation type="submission" date="2025-04" db="UniProtKB">
        <authorList>
            <consortium name="RefSeq"/>
        </authorList>
    </citation>
    <scope>IDENTIFICATION</scope>
    <source>
        <tissue evidence="10 11">Blood</tissue>
    </source>
</reference>
<evidence type="ECO:0000259" key="8">
    <source>
        <dbReference type="PROSITE" id="PS50119"/>
    </source>
</evidence>
<evidence type="ECO:0000256" key="5">
    <source>
        <dbReference type="SAM" id="Coils"/>
    </source>
</evidence>
<dbReference type="PROSITE" id="PS00518">
    <property type="entry name" value="ZF_RING_1"/>
    <property type="match status" value="1"/>
</dbReference>
<dbReference type="InterPro" id="IPR000315">
    <property type="entry name" value="Znf_B-box"/>
</dbReference>
<feature type="compositionally biased region" description="Polar residues" evidence="6">
    <location>
        <begin position="366"/>
        <end position="379"/>
    </location>
</feature>
<accession>A0A6P9B738</accession>
<evidence type="ECO:0000256" key="4">
    <source>
        <dbReference type="PROSITE-ProRule" id="PRU00024"/>
    </source>
</evidence>
<dbReference type="GO" id="GO:0044790">
    <property type="term" value="P:suppression of viral release by host"/>
    <property type="evidence" value="ECO:0007669"/>
    <property type="project" value="TreeGrafter"/>
</dbReference>
<dbReference type="RefSeq" id="XP_034265419.1">
    <property type="nucleotide sequence ID" value="XM_034409528.1"/>
</dbReference>
<dbReference type="GO" id="GO:0005654">
    <property type="term" value="C:nucleoplasm"/>
    <property type="evidence" value="ECO:0007669"/>
    <property type="project" value="TreeGrafter"/>
</dbReference>
<dbReference type="OMA" id="EHECSAR"/>
<evidence type="ECO:0000259" key="7">
    <source>
        <dbReference type="PROSITE" id="PS50089"/>
    </source>
</evidence>
<keyword evidence="1" id="KW-0479">Metal-binding</keyword>
<feature type="domain" description="RING-type" evidence="7">
    <location>
        <begin position="10"/>
        <end position="46"/>
    </location>
</feature>
<dbReference type="GO" id="GO:0045087">
    <property type="term" value="P:innate immune response"/>
    <property type="evidence" value="ECO:0007669"/>
    <property type="project" value="TreeGrafter"/>
</dbReference>
<feature type="region of interest" description="Disordered" evidence="6">
    <location>
        <begin position="366"/>
        <end position="399"/>
    </location>
</feature>
<keyword evidence="3" id="KW-0862">Zinc</keyword>
<dbReference type="Gene3D" id="3.30.40.10">
    <property type="entry name" value="Zinc/RING finger domain, C3HC4 (zinc finger)"/>
    <property type="match status" value="1"/>
</dbReference>
<dbReference type="InterPro" id="IPR021978">
    <property type="entry name" value="PML-like_CC"/>
</dbReference>
<dbReference type="GeneID" id="117661039"/>
<dbReference type="CDD" id="cd16579">
    <property type="entry name" value="RING-HC_PML_C-V"/>
    <property type="match status" value="1"/>
</dbReference>
<evidence type="ECO:0000256" key="3">
    <source>
        <dbReference type="ARBA" id="ARBA00022833"/>
    </source>
</evidence>
<dbReference type="Proteomes" id="UP001652622">
    <property type="component" value="Unplaced"/>
</dbReference>
<feature type="domain" description="B box-type" evidence="8">
    <location>
        <begin position="80"/>
        <end position="122"/>
    </location>
</feature>
<evidence type="ECO:0000256" key="2">
    <source>
        <dbReference type="ARBA" id="ARBA00022771"/>
    </source>
</evidence>
<dbReference type="SUPFAM" id="SSF57850">
    <property type="entry name" value="RING/U-box"/>
    <property type="match status" value="1"/>
</dbReference>
<dbReference type="AlphaFoldDB" id="A0A6P9B738"/>
<sequence>MEGDFQFLLCDRCQREARNPKLLACLHTLCTQCLEDNKPIGQCPVCGGPVQTSDRFPIQDNLLFSNLQTKLNTYQKIVSNQELVCNHCKEGAEFWCSECLEFLCLKCYEAHQWYLKQKSHETQRLADLRKETAQSFLEGARKTCTLFCAEPTHNNQVISIYCRGCHKPLCCCCALLDGEHYNAKLYSDIRVEIENRKEELSRLKEELRENKRSSESTHNNVHEHLKKLEKVRNETRELIQKKVEDMVQWIQKKGEDLLEKVDQQLCQEQEEAKKKLECMEQILKRMKAGEQLVEKMDLFASDQEVIDMHPFIKDSLERLKKEKLPVSSFRIQVENFDEVQGELQALLKRVKGEDAFGCAVSTPGSCSSMVNSESLQNEKPQAKSPGMKKQRPTYTVSVAKTSQGFTTSISGISPIKRPISQLEKSIQASPKIMKLEEHDCDPPEVSDQQGQENVPRSRRPSFRESTPEHQHGEATKSLILREDSPPAICESEVASIVISSSEDTEDDIV</sequence>
<dbReference type="GO" id="GO:0008270">
    <property type="term" value="F:zinc ion binding"/>
    <property type="evidence" value="ECO:0007669"/>
    <property type="project" value="UniProtKB-KW"/>
</dbReference>
<dbReference type="InterPro" id="IPR047153">
    <property type="entry name" value="TRIM45/56/19-like"/>
</dbReference>
<dbReference type="InterPro" id="IPR017907">
    <property type="entry name" value="Znf_RING_CS"/>
</dbReference>
<dbReference type="RefSeq" id="XP_060545457.1">
    <property type="nucleotide sequence ID" value="XM_060689474.1"/>
</dbReference>
<dbReference type="InterPro" id="IPR013083">
    <property type="entry name" value="Znf_RING/FYVE/PHD"/>
</dbReference>
<organism evidence="9 12">
    <name type="scientific">Pantherophis guttatus</name>
    <name type="common">Corn snake</name>
    <name type="synonym">Elaphe guttata</name>
    <dbReference type="NCBI Taxonomy" id="94885"/>
    <lineage>
        <taxon>Eukaryota</taxon>
        <taxon>Metazoa</taxon>
        <taxon>Chordata</taxon>
        <taxon>Craniata</taxon>
        <taxon>Vertebrata</taxon>
        <taxon>Euteleostomi</taxon>
        <taxon>Lepidosauria</taxon>
        <taxon>Squamata</taxon>
        <taxon>Bifurcata</taxon>
        <taxon>Unidentata</taxon>
        <taxon>Episquamata</taxon>
        <taxon>Toxicofera</taxon>
        <taxon>Serpentes</taxon>
        <taxon>Colubroidea</taxon>
        <taxon>Colubridae</taxon>
        <taxon>Colubrinae</taxon>
        <taxon>Pantherophis</taxon>
    </lineage>
</organism>
<dbReference type="PROSITE" id="PS50119">
    <property type="entry name" value="ZF_BBOX"/>
    <property type="match status" value="2"/>
</dbReference>
<evidence type="ECO:0000313" key="9">
    <source>
        <dbReference type="Proteomes" id="UP001652622"/>
    </source>
</evidence>
<protein>
    <submittedName>
        <fullName evidence="10 11">Protein PML-like</fullName>
    </submittedName>
</protein>
<dbReference type="InterPro" id="IPR001841">
    <property type="entry name" value="Znf_RING"/>
</dbReference>
<dbReference type="GO" id="GO:0008630">
    <property type="term" value="P:intrinsic apoptotic signaling pathway in response to DNA damage"/>
    <property type="evidence" value="ECO:0007669"/>
    <property type="project" value="TreeGrafter"/>
</dbReference>
<evidence type="ECO:0000256" key="1">
    <source>
        <dbReference type="ARBA" id="ARBA00022723"/>
    </source>
</evidence>
<name>A0A6P9B738_PANGU</name>
<feature type="coiled-coil region" evidence="5">
    <location>
        <begin position="186"/>
        <end position="289"/>
    </location>
</feature>
<keyword evidence="5" id="KW-0175">Coiled coil</keyword>
<evidence type="ECO:0000313" key="12">
    <source>
        <dbReference type="RefSeq" id="XP_034265419.1"/>
    </source>
</evidence>
<dbReference type="PANTHER" id="PTHR25462:SF302">
    <property type="entry name" value="PROTEIN PML"/>
    <property type="match status" value="1"/>
</dbReference>
<dbReference type="Gene3D" id="3.30.160.60">
    <property type="entry name" value="Classic Zinc Finger"/>
    <property type="match status" value="1"/>
</dbReference>
<evidence type="ECO:0000313" key="10">
    <source>
        <dbReference type="RefSeq" id="XP_034265417.1"/>
    </source>
</evidence>
<dbReference type="RefSeq" id="XP_034265417.1">
    <property type="nucleotide sequence ID" value="XM_034409526.1"/>
</dbReference>
<feature type="region of interest" description="Disordered" evidence="6">
    <location>
        <begin position="438"/>
        <end position="485"/>
    </location>
</feature>
<feature type="domain" description="B box-type" evidence="8">
    <location>
        <begin position="143"/>
        <end position="180"/>
    </location>
</feature>
<feature type="compositionally biased region" description="Basic and acidic residues" evidence="6">
    <location>
        <begin position="461"/>
        <end position="484"/>
    </location>
</feature>
<evidence type="ECO:0000313" key="11">
    <source>
        <dbReference type="RefSeq" id="XP_034265418.1"/>
    </source>
</evidence>
<dbReference type="RefSeq" id="XP_034265418.1">
    <property type="nucleotide sequence ID" value="XM_034409527.1"/>
</dbReference>
<keyword evidence="9" id="KW-1185">Reference proteome</keyword>
<dbReference type="PANTHER" id="PTHR25462">
    <property type="entry name" value="BONUS, ISOFORM C-RELATED"/>
    <property type="match status" value="1"/>
</dbReference>
<evidence type="ECO:0000256" key="6">
    <source>
        <dbReference type="SAM" id="MobiDB-lite"/>
    </source>
</evidence>
<evidence type="ECO:0000313" key="13">
    <source>
        <dbReference type="RefSeq" id="XP_060545457.1"/>
    </source>
</evidence>
<keyword evidence="2 4" id="KW-0863">Zinc-finger</keyword>
<dbReference type="Pfam" id="PF22586">
    <property type="entry name" value="ANCHR-like_BBOX"/>
    <property type="match status" value="1"/>
</dbReference>
<dbReference type="CDD" id="cd19804">
    <property type="entry name" value="Bbox1_TRIM19_C-V"/>
    <property type="match status" value="1"/>
</dbReference>
<dbReference type="KEGG" id="pgut:117661039"/>
<dbReference type="PROSITE" id="PS50089">
    <property type="entry name" value="ZF_RING_2"/>
    <property type="match status" value="1"/>
</dbReference>
<gene>
    <name evidence="10 11 12 13" type="primary">LOC117661039</name>
</gene>
<dbReference type="SMART" id="SM00184">
    <property type="entry name" value="RING"/>
    <property type="match status" value="1"/>
</dbReference>
<dbReference type="Pfam" id="PF12126">
    <property type="entry name" value="PML_CC"/>
    <property type="match status" value="1"/>
</dbReference>